<organism evidence="7 8">
    <name type="scientific">Rhizopus azygosporus</name>
    <name type="common">Rhizopus microsporus var. azygosporus</name>
    <dbReference type="NCBI Taxonomy" id="86630"/>
    <lineage>
        <taxon>Eukaryota</taxon>
        <taxon>Fungi</taxon>
        <taxon>Fungi incertae sedis</taxon>
        <taxon>Mucoromycota</taxon>
        <taxon>Mucoromycotina</taxon>
        <taxon>Mucoromycetes</taxon>
        <taxon>Mucorales</taxon>
        <taxon>Mucorineae</taxon>
        <taxon>Rhizopodaceae</taxon>
        <taxon>Rhizopus</taxon>
    </lineage>
</organism>
<name>A0A367J7G3_RHIAZ</name>
<accession>A0A367J7G3</accession>
<dbReference type="GO" id="GO:0016020">
    <property type="term" value="C:membrane"/>
    <property type="evidence" value="ECO:0007669"/>
    <property type="project" value="UniProtKB-SubCell"/>
</dbReference>
<comment type="subcellular location">
    <subcellularLocation>
        <location evidence="1">Membrane</location>
        <topology evidence="1">Multi-pass membrane protein</topology>
    </subcellularLocation>
</comment>
<evidence type="ECO:0000259" key="6">
    <source>
        <dbReference type="PROSITE" id="PS50850"/>
    </source>
</evidence>
<dbReference type="Proteomes" id="UP000252139">
    <property type="component" value="Unassembled WGS sequence"/>
</dbReference>
<dbReference type="PROSITE" id="PS50850">
    <property type="entry name" value="MFS"/>
    <property type="match status" value="1"/>
</dbReference>
<evidence type="ECO:0000256" key="5">
    <source>
        <dbReference type="SAM" id="Phobius"/>
    </source>
</evidence>
<protein>
    <recommendedName>
        <fullName evidence="6">Major facilitator superfamily (MFS) profile domain-containing protein</fullName>
    </recommendedName>
</protein>
<dbReference type="InterPro" id="IPR005828">
    <property type="entry name" value="MFS_sugar_transport-like"/>
</dbReference>
<feature type="domain" description="Major facilitator superfamily (MFS) profile" evidence="6">
    <location>
        <begin position="30"/>
        <end position="83"/>
    </location>
</feature>
<evidence type="ECO:0000256" key="2">
    <source>
        <dbReference type="ARBA" id="ARBA00022692"/>
    </source>
</evidence>
<dbReference type="EMBL" id="PJQL01002040">
    <property type="protein sequence ID" value="RCH85671.1"/>
    <property type="molecule type" value="Genomic_DNA"/>
</dbReference>
<dbReference type="InterPro" id="IPR036259">
    <property type="entry name" value="MFS_trans_sf"/>
</dbReference>
<reference evidence="7 8" key="1">
    <citation type="journal article" date="2018" name="G3 (Bethesda)">
        <title>Phylogenetic and Phylogenomic Definition of Rhizopus Species.</title>
        <authorList>
            <person name="Gryganskyi A.P."/>
            <person name="Golan J."/>
            <person name="Dolatabadi S."/>
            <person name="Mondo S."/>
            <person name="Robb S."/>
            <person name="Idnurm A."/>
            <person name="Muszewska A."/>
            <person name="Steczkiewicz K."/>
            <person name="Masonjones S."/>
            <person name="Liao H.L."/>
            <person name="Gajdeczka M.T."/>
            <person name="Anike F."/>
            <person name="Vuek A."/>
            <person name="Anishchenko I.M."/>
            <person name="Voigt K."/>
            <person name="de Hoog G.S."/>
            <person name="Smith M.E."/>
            <person name="Heitman J."/>
            <person name="Vilgalys R."/>
            <person name="Stajich J.E."/>
        </authorList>
    </citation>
    <scope>NUCLEOTIDE SEQUENCE [LARGE SCALE GENOMIC DNA]</scope>
    <source>
        <strain evidence="7 8">CBS 357.93</strain>
    </source>
</reference>
<gene>
    <name evidence="7" type="ORF">CU097_000552</name>
</gene>
<dbReference type="Gene3D" id="1.20.1250.20">
    <property type="entry name" value="MFS general substrate transporter like domains"/>
    <property type="match status" value="1"/>
</dbReference>
<keyword evidence="2 5" id="KW-0812">Transmembrane</keyword>
<evidence type="ECO:0000256" key="1">
    <source>
        <dbReference type="ARBA" id="ARBA00004141"/>
    </source>
</evidence>
<evidence type="ECO:0000313" key="8">
    <source>
        <dbReference type="Proteomes" id="UP000252139"/>
    </source>
</evidence>
<keyword evidence="3 5" id="KW-1133">Transmembrane helix</keyword>
<evidence type="ECO:0000313" key="7">
    <source>
        <dbReference type="EMBL" id="RCH85671.1"/>
    </source>
</evidence>
<sequence>MIDSQSRASGERWPLLKSHGGNNQLRAYMYAAVAAVGGFLCGYDTGSISGIIALPIFQKLFFVKESIAFYESILLASFLITSM</sequence>
<evidence type="ECO:0000256" key="4">
    <source>
        <dbReference type="ARBA" id="ARBA00023136"/>
    </source>
</evidence>
<feature type="transmembrane region" description="Helical" evidence="5">
    <location>
        <begin position="27"/>
        <end position="54"/>
    </location>
</feature>
<dbReference type="InterPro" id="IPR020846">
    <property type="entry name" value="MFS_dom"/>
</dbReference>
<keyword evidence="4 5" id="KW-0472">Membrane</keyword>
<keyword evidence="8" id="KW-1185">Reference proteome</keyword>
<dbReference type="GO" id="GO:0022857">
    <property type="term" value="F:transmembrane transporter activity"/>
    <property type="evidence" value="ECO:0007669"/>
    <property type="project" value="InterPro"/>
</dbReference>
<dbReference type="AlphaFoldDB" id="A0A367J7G3"/>
<feature type="non-terminal residue" evidence="7">
    <location>
        <position position="83"/>
    </location>
</feature>
<proteinExistence type="predicted"/>
<dbReference type="STRING" id="86630.A0A367J7G3"/>
<evidence type="ECO:0000256" key="3">
    <source>
        <dbReference type="ARBA" id="ARBA00022989"/>
    </source>
</evidence>
<comment type="caution">
    <text evidence="7">The sequence shown here is derived from an EMBL/GenBank/DDBJ whole genome shotgun (WGS) entry which is preliminary data.</text>
</comment>
<dbReference type="Pfam" id="PF00083">
    <property type="entry name" value="Sugar_tr"/>
    <property type="match status" value="1"/>
</dbReference>